<evidence type="ECO:0000256" key="10">
    <source>
        <dbReference type="SAM" id="MobiDB-lite"/>
    </source>
</evidence>
<keyword evidence="4" id="KW-0479">Metal-binding</keyword>
<dbReference type="InterPro" id="IPR011009">
    <property type="entry name" value="Kinase-like_dom_sf"/>
</dbReference>
<dbReference type="Gene3D" id="3.30.200.20">
    <property type="entry name" value="Phosphorylase Kinase, domain 1"/>
    <property type="match status" value="1"/>
</dbReference>
<evidence type="ECO:0000313" key="13">
    <source>
        <dbReference type="EMBL" id="GCE16142.1"/>
    </source>
</evidence>
<proteinExistence type="predicted"/>
<evidence type="ECO:0000313" key="14">
    <source>
        <dbReference type="Proteomes" id="UP000287352"/>
    </source>
</evidence>
<protein>
    <recommendedName>
        <fullName evidence="1">non-specific serine/threonine protein kinase</fullName>
        <ecNumber evidence="1">2.7.11.1</ecNumber>
    </recommendedName>
</protein>
<keyword evidence="6" id="KW-0418">Kinase</keyword>
<keyword evidence="9" id="KW-0411">Iron-sulfur</keyword>
<evidence type="ECO:0000256" key="8">
    <source>
        <dbReference type="ARBA" id="ARBA00023004"/>
    </source>
</evidence>
<dbReference type="SUPFAM" id="SSF50022">
    <property type="entry name" value="ISP domain"/>
    <property type="match status" value="1"/>
</dbReference>
<dbReference type="Pfam" id="PF00069">
    <property type="entry name" value="Pkinase"/>
    <property type="match status" value="1"/>
</dbReference>
<dbReference type="RefSeq" id="WP_161975869.1">
    <property type="nucleotide sequence ID" value="NZ_BIFR01000002.1"/>
</dbReference>
<evidence type="ECO:0000256" key="7">
    <source>
        <dbReference type="ARBA" id="ARBA00022840"/>
    </source>
</evidence>
<keyword evidence="3" id="KW-0001">2Fe-2S</keyword>
<evidence type="ECO:0000256" key="3">
    <source>
        <dbReference type="ARBA" id="ARBA00022714"/>
    </source>
</evidence>
<dbReference type="PANTHER" id="PTHR43671:SF13">
    <property type="entry name" value="SERINE_THREONINE-PROTEIN KINASE NEK2"/>
    <property type="match status" value="1"/>
</dbReference>
<dbReference type="GO" id="GO:0046872">
    <property type="term" value="F:metal ion binding"/>
    <property type="evidence" value="ECO:0007669"/>
    <property type="project" value="UniProtKB-KW"/>
</dbReference>
<dbReference type="InterPro" id="IPR050660">
    <property type="entry name" value="NEK_Ser/Thr_kinase"/>
</dbReference>
<keyword evidence="8" id="KW-0408">Iron</keyword>
<evidence type="ECO:0000256" key="5">
    <source>
        <dbReference type="ARBA" id="ARBA00022741"/>
    </source>
</evidence>
<evidence type="ECO:0000256" key="6">
    <source>
        <dbReference type="ARBA" id="ARBA00022777"/>
    </source>
</evidence>
<evidence type="ECO:0000256" key="1">
    <source>
        <dbReference type="ARBA" id="ARBA00012513"/>
    </source>
</evidence>
<evidence type="ECO:0000256" key="4">
    <source>
        <dbReference type="ARBA" id="ARBA00022723"/>
    </source>
</evidence>
<dbReference type="PROSITE" id="PS51296">
    <property type="entry name" value="RIESKE"/>
    <property type="match status" value="1"/>
</dbReference>
<evidence type="ECO:0000259" key="11">
    <source>
        <dbReference type="PROSITE" id="PS50011"/>
    </source>
</evidence>
<feature type="compositionally biased region" description="Polar residues" evidence="10">
    <location>
        <begin position="351"/>
        <end position="364"/>
    </location>
</feature>
<gene>
    <name evidence="13" type="ORF">KTT_60010</name>
</gene>
<dbReference type="PROSITE" id="PS50011">
    <property type="entry name" value="PROTEIN_KINASE_DOM"/>
    <property type="match status" value="1"/>
</dbReference>
<dbReference type="Pfam" id="PF00355">
    <property type="entry name" value="Rieske"/>
    <property type="match status" value="1"/>
</dbReference>
<dbReference type="GO" id="GO:0051537">
    <property type="term" value="F:2 iron, 2 sulfur cluster binding"/>
    <property type="evidence" value="ECO:0007669"/>
    <property type="project" value="UniProtKB-KW"/>
</dbReference>
<keyword evidence="14" id="KW-1185">Reference proteome</keyword>
<accession>A0A402AAD6</accession>
<dbReference type="GO" id="GO:0004674">
    <property type="term" value="F:protein serine/threonine kinase activity"/>
    <property type="evidence" value="ECO:0007669"/>
    <property type="project" value="UniProtKB-EC"/>
</dbReference>
<dbReference type="CDD" id="cd03467">
    <property type="entry name" value="Rieske"/>
    <property type="match status" value="1"/>
</dbReference>
<name>A0A402AAD6_9CHLR</name>
<keyword evidence="7" id="KW-0067">ATP-binding</keyword>
<comment type="caution">
    <text evidence="13">The sequence shown here is derived from an EMBL/GenBank/DDBJ whole genome shotgun (WGS) entry which is preliminary data.</text>
</comment>
<dbReference type="CDD" id="cd14014">
    <property type="entry name" value="STKc_PknB_like"/>
    <property type="match status" value="1"/>
</dbReference>
<evidence type="ECO:0000256" key="2">
    <source>
        <dbReference type="ARBA" id="ARBA00022679"/>
    </source>
</evidence>
<dbReference type="InterPro" id="IPR017941">
    <property type="entry name" value="Rieske_2Fe-2S"/>
</dbReference>
<feature type="domain" description="Rieske" evidence="12">
    <location>
        <begin position="454"/>
        <end position="552"/>
    </location>
</feature>
<dbReference type="GO" id="GO:0016705">
    <property type="term" value="F:oxidoreductase activity, acting on paired donors, with incorporation or reduction of molecular oxygen"/>
    <property type="evidence" value="ECO:0007669"/>
    <property type="project" value="UniProtKB-ARBA"/>
</dbReference>
<dbReference type="EMBL" id="BIFR01000002">
    <property type="protein sequence ID" value="GCE16142.1"/>
    <property type="molecule type" value="Genomic_DNA"/>
</dbReference>
<dbReference type="AlphaFoldDB" id="A0A402AAD6"/>
<dbReference type="SUPFAM" id="SSF56112">
    <property type="entry name" value="Protein kinase-like (PK-like)"/>
    <property type="match status" value="1"/>
</dbReference>
<keyword evidence="2" id="KW-0808">Transferase</keyword>
<dbReference type="Gene3D" id="2.102.10.10">
    <property type="entry name" value="Rieske [2Fe-2S] iron-sulphur domain"/>
    <property type="match status" value="1"/>
</dbReference>
<dbReference type="GO" id="GO:0004497">
    <property type="term" value="F:monooxygenase activity"/>
    <property type="evidence" value="ECO:0007669"/>
    <property type="project" value="UniProtKB-ARBA"/>
</dbReference>
<reference evidence="14" key="1">
    <citation type="submission" date="2018-12" db="EMBL/GenBank/DDBJ databases">
        <title>Tengunoibacter tsumagoiensis gen. nov., sp. nov., Dictyobacter kobayashii sp. nov., D. alpinus sp. nov., and D. joshuensis sp. nov. and description of Dictyobacteraceae fam. nov. within the order Ktedonobacterales isolated from Tengu-no-mugimeshi.</title>
        <authorList>
            <person name="Wang C.M."/>
            <person name="Zheng Y."/>
            <person name="Sakai Y."/>
            <person name="Toyoda A."/>
            <person name="Minakuchi Y."/>
            <person name="Abe K."/>
            <person name="Yokota A."/>
            <person name="Yabe S."/>
        </authorList>
    </citation>
    <scope>NUCLEOTIDE SEQUENCE [LARGE SCALE GENOMIC DNA]</scope>
    <source>
        <strain evidence="14">Uno3</strain>
    </source>
</reference>
<evidence type="ECO:0000259" key="12">
    <source>
        <dbReference type="PROSITE" id="PS51296"/>
    </source>
</evidence>
<dbReference type="InterPro" id="IPR036922">
    <property type="entry name" value="Rieske_2Fe-2S_sf"/>
</dbReference>
<dbReference type="InterPro" id="IPR000719">
    <property type="entry name" value="Prot_kinase_dom"/>
</dbReference>
<feature type="domain" description="Protein kinase" evidence="11">
    <location>
        <begin position="16"/>
        <end position="287"/>
    </location>
</feature>
<evidence type="ECO:0000256" key="9">
    <source>
        <dbReference type="ARBA" id="ARBA00023014"/>
    </source>
</evidence>
<keyword evidence="5" id="KW-0547">Nucleotide-binding</keyword>
<dbReference type="Proteomes" id="UP000287352">
    <property type="component" value="Unassembled WGS sequence"/>
</dbReference>
<dbReference type="PANTHER" id="PTHR43671">
    <property type="entry name" value="SERINE/THREONINE-PROTEIN KINASE NEK"/>
    <property type="match status" value="1"/>
</dbReference>
<sequence>MQGTMDWLVGRTFGAYHVDALLGQGSISVAYSAHSLEQKFQCMLTLFVLPEACGENARRRFMDRFISEASPLPGLSHSNIVPVYDFGEYAGFSYLVTPLGEGGSLSVLLKQQIFTPAQALAIIRQIAAGLEYAHQSGVVHGGLKPSAVLLGTDGGIQIAGFRLTRMLEMSGIGTLQQSSDHLFSVAGTLLTHPAYIAPEVVQGAPIDVKADIYALGCILFELLTGRPPFVHDDPIETLRQHVEESIPSVHTINPDVPAAFDLVLQRALERNPEQRLTSAIKLVNLFERTLSILEGAAQHQPWQPVMKRSDSQWLVEEISVAPYAFGTPSFATASLASLSVTPVNLPQKMSAHSISERTPLTTSIDPVDPETSGQQEQRFDPFDWWKTVKPSIAPSMQPLPVTKEPVLSGRRKFVQAASSIAAASLAGIGGFGLLHYLRQPSVQAQVTPIHQQKQAATVLKSISNNSAQAFTNPVDKAESLLVRLPNGAFYAYESACTHEGVAVQYDPQSQKLVCPRHHATFDPAHQATVVTGPASAPLKAVPIHVQADGSVVVG</sequence>
<dbReference type="EC" id="2.7.11.1" evidence="1"/>
<organism evidence="13 14">
    <name type="scientific">Tengunoibacter tsumagoiensis</name>
    <dbReference type="NCBI Taxonomy" id="2014871"/>
    <lineage>
        <taxon>Bacteria</taxon>
        <taxon>Bacillati</taxon>
        <taxon>Chloroflexota</taxon>
        <taxon>Ktedonobacteria</taxon>
        <taxon>Ktedonobacterales</taxon>
        <taxon>Dictyobacteraceae</taxon>
        <taxon>Tengunoibacter</taxon>
    </lineage>
</organism>
<dbReference type="Gene3D" id="1.10.510.10">
    <property type="entry name" value="Transferase(Phosphotransferase) domain 1"/>
    <property type="match status" value="1"/>
</dbReference>
<dbReference type="GO" id="GO:0005524">
    <property type="term" value="F:ATP binding"/>
    <property type="evidence" value="ECO:0007669"/>
    <property type="project" value="UniProtKB-KW"/>
</dbReference>
<feature type="region of interest" description="Disordered" evidence="10">
    <location>
        <begin position="351"/>
        <end position="376"/>
    </location>
</feature>